<dbReference type="InterPro" id="IPR018657">
    <property type="entry name" value="LarA-like_N"/>
</dbReference>
<dbReference type="AlphaFoldDB" id="A0A561VMT3"/>
<sequence length="436" mass="46646">MAETIGAAGRTLSDCDVRAFVLARLAAEDLDGRRVCVIVPDGTRSCPLPLLLGAVHEALHGRAAAVTVLIALGTHAPMSDAQLSGHLGGPYPGFEVRNHEWWLPDTLVSLGRIGAERVARLSEGRMRQAIDVTLNRAVVEHDVCLVIGPVFPHEVVGFSGGNKYFFPGIAGQEIIDFSHWLGALISSAEIIGTRGTTPVRALIDEAAAMIPARRRALCLVVQSGTGALHAASFGTPEQAWAACADISAQTHVRYLDAPVRRVLSIIPEKYADMWTGAKGFYKVEPIVADGGQVIVYAPHITRISAMHPEIERIGYHCRDYFVKQWDRFRDQHWGVLAHSTHLRGAGVWDPVGGERPRVTVTLATGIPEHVVRGANLDHLDPARLDLAALAVDPGTFVVPDAGEVLYRLRPAADPPAPVTAASGSAATPAGPPPRHG</sequence>
<reference evidence="3 4" key="1">
    <citation type="submission" date="2019-06" db="EMBL/GenBank/DDBJ databases">
        <title>Sequencing the genomes of 1000 actinobacteria strains.</title>
        <authorList>
            <person name="Klenk H.-P."/>
        </authorList>
    </citation>
    <scope>NUCLEOTIDE SEQUENCE [LARGE SCALE GENOMIC DNA]</scope>
    <source>
        <strain evidence="3 4">DSM 43866</strain>
    </source>
</reference>
<feature type="compositionally biased region" description="Low complexity" evidence="1">
    <location>
        <begin position="418"/>
        <end position="428"/>
    </location>
</feature>
<gene>
    <name evidence="3" type="ORF">FHX34_105785</name>
</gene>
<organism evidence="3 4">
    <name type="scientific">Actinoplanes teichomyceticus</name>
    <dbReference type="NCBI Taxonomy" id="1867"/>
    <lineage>
        <taxon>Bacteria</taxon>
        <taxon>Bacillati</taxon>
        <taxon>Actinomycetota</taxon>
        <taxon>Actinomycetes</taxon>
        <taxon>Micromonosporales</taxon>
        <taxon>Micromonosporaceae</taxon>
        <taxon>Actinoplanes</taxon>
    </lineage>
</organism>
<dbReference type="PANTHER" id="PTHR33171:SF17">
    <property type="entry name" value="LARA-LIKE N-TERMINAL DOMAIN-CONTAINING PROTEIN"/>
    <property type="match status" value="1"/>
</dbReference>
<dbReference type="InterPro" id="IPR048068">
    <property type="entry name" value="LarA-like"/>
</dbReference>
<dbReference type="InterPro" id="IPR043166">
    <property type="entry name" value="LarA-like_C"/>
</dbReference>
<dbReference type="GO" id="GO:0050043">
    <property type="term" value="F:lactate racemase activity"/>
    <property type="evidence" value="ECO:0007669"/>
    <property type="project" value="InterPro"/>
</dbReference>
<proteinExistence type="predicted"/>
<keyword evidence="4" id="KW-1185">Reference proteome</keyword>
<dbReference type="Gene3D" id="3.90.226.30">
    <property type="match status" value="1"/>
</dbReference>
<evidence type="ECO:0000259" key="2">
    <source>
        <dbReference type="Pfam" id="PF09861"/>
    </source>
</evidence>
<accession>A0A561VMT3</accession>
<evidence type="ECO:0000313" key="4">
    <source>
        <dbReference type="Proteomes" id="UP000320239"/>
    </source>
</evidence>
<feature type="domain" description="LarA-like N-terminal" evidence="2">
    <location>
        <begin position="32"/>
        <end position="184"/>
    </location>
</feature>
<dbReference type="Proteomes" id="UP000320239">
    <property type="component" value="Unassembled WGS sequence"/>
</dbReference>
<dbReference type="Gene3D" id="3.40.50.11440">
    <property type="match status" value="1"/>
</dbReference>
<dbReference type="EMBL" id="VIWY01000005">
    <property type="protein sequence ID" value="TWG12917.1"/>
    <property type="molecule type" value="Genomic_DNA"/>
</dbReference>
<dbReference type="Pfam" id="PF09861">
    <property type="entry name" value="Lar_N"/>
    <property type="match status" value="1"/>
</dbReference>
<feature type="region of interest" description="Disordered" evidence="1">
    <location>
        <begin position="412"/>
        <end position="436"/>
    </location>
</feature>
<protein>
    <submittedName>
        <fullName evidence="3">Nickel-dependent lactate racemase</fullName>
    </submittedName>
</protein>
<name>A0A561VMT3_ACTTI</name>
<comment type="caution">
    <text evidence="3">The sequence shown here is derived from an EMBL/GenBank/DDBJ whole genome shotgun (WGS) entry which is preliminary data.</text>
</comment>
<dbReference type="OrthoDB" id="9770545at2"/>
<dbReference type="PANTHER" id="PTHR33171">
    <property type="entry name" value="LAR_N DOMAIN-CONTAINING PROTEIN"/>
    <property type="match status" value="1"/>
</dbReference>
<dbReference type="RefSeq" id="WP_122978575.1">
    <property type="nucleotide sequence ID" value="NZ_BOMX01000090.1"/>
</dbReference>
<evidence type="ECO:0000313" key="3">
    <source>
        <dbReference type="EMBL" id="TWG12917.1"/>
    </source>
</evidence>
<evidence type="ECO:0000256" key="1">
    <source>
        <dbReference type="SAM" id="MobiDB-lite"/>
    </source>
</evidence>